<evidence type="ECO:0000256" key="8">
    <source>
        <dbReference type="ARBA" id="ARBA00023157"/>
    </source>
</evidence>
<keyword evidence="7 10" id="KW-0472">Membrane</keyword>
<gene>
    <name evidence="12" type="ORF">SAMN02745165_03537</name>
</gene>
<proteinExistence type="inferred from homology"/>
<dbReference type="Pfam" id="PF07884">
    <property type="entry name" value="VKOR"/>
    <property type="match status" value="1"/>
</dbReference>
<dbReference type="Proteomes" id="UP000184171">
    <property type="component" value="Unassembled WGS sequence"/>
</dbReference>
<name>A0A1M6N7N4_MALRU</name>
<dbReference type="CDD" id="cd12916">
    <property type="entry name" value="VKOR_1"/>
    <property type="match status" value="1"/>
</dbReference>
<dbReference type="Gene3D" id="1.20.1440.130">
    <property type="entry name" value="VKOR domain"/>
    <property type="match status" value="1"/>
</dbReference>
<evidence type="ECO:0000256" key="10">
    <source>
        <dbReference type="SAM" id="Phobius"/>
    </source>
</evidence>
<dbReference type="PANTHER" id="PTHR34573:SF1">
    <property type="entry name" value="VITAMIN K EPOXIDE REDUCTASE DOMAIN-CONTAINING PROTEIN"/>
    <property type="match status" value="1"/>
</dbReference>
<dbReference type="AlphaFoldDB" id="A0A1M6N7N4"/>
<evidence type="ECO:0000256" key="1">
    <source>
        <dbReference type="ARBA" id="ARBA00004141"/>
    </source>
</evidence>
<dbReference type="GO" id="GO:0016020">
    <property type="term" value="C:membrane"/>
    <property type="evidence" value="ECO:0007669"/>
    <property type="project" value="UniProtKB-SubCell"/>
</dbReference>
<evidence type="ECO:0000259" key="11">
    <source>
        <dbReference type="SMART" id="SM00756"/>
    </source>
</evidence>
<reference evidence="12 13" key="1">
    <citation type="submission" date="2016-11" db="EMBL/GenBank/DDBJ databases">
        <authorList>
            <person name="Jaros S."/>
            <person name="Januszkiewicz K."/>
            <person name="Wedrychowicz H."/>
        </authorList>
    </citation>
    <scope>NUCLEOTIDE SEQUENCE [LARGE SCALE GENOMIC DNA]</scope>
    <source>
        <strain evidence="12 13">DSM 5091</strain>
    </source>
</reference>
<evidence type="ECO:0000256" key="3">
    <source>
        <dbReference type="ARBA" id="ARBA00022692"/>
    </source>
</evidence>
<keyword evidence="8" id="KW-1015">Disulfide bond</keyword>
<dbReference type="GO" id="GO:0048038">
    <property type="term" value="F:quinone binding"/>
    <property type="evidence" value="ECO:0007669"/>
    <property type="project" value="UniProtKB-KW"/>
</dbReference>
<dbReference type="InterPro" id="IPR044698">
    <property type="entry name" value="VKOR/LTO1"/>
</dbReference>
<feature type="transmembrane region" description="Helical" evidence="10">
    <location>
        <begin position="126"/>
        <end position="148"/>
    </location>
</feature>
<evidence type="ECO:0000256" key="2">
    <source>
        <dbReference type="ARBA" id="ARBA00006214"/>
    </source>
</evidence>
<feature type="domain" description="Vitamin K epoxide reductase" evidence="11">
    <location>
        <begin position="1"/>
        <end position="117"/>
    </location>
</feature>
<evidence type="ECO:0000256" key="6">
    <source>
        <dbReference type="ARBA" id="ARBA00023002"/>
    </source>
</evidence>
<evidence type="ECO:0000256" key="5">
    <source>
        <dbReference type="ARBA" id="ARBA00022989"/>
    </source>
</evidence>
<evidence type="ECO:0000256" key="9">
    <source>
        <dbReference type="ARBA" id="ARBA00023284"/>
    </source>
</evidence>
<feature type="transmembrane region" description="Helical" evidence="10">
    <location>
        <begin position="36"/>
        <end position="58"/>
    </location>
</feature>
<dbReference type="PANTHER" id="PTHR34573">
    <property type="entry name" value="VKC DOMAIN-CONTAINING PROTEIN"/>
    <property type="match status" value="1"/>
</dbReference>
<dbReference type="EMBL" id="FQZT01000025">
    <property type="protein sequence ID" value="SHJ91765.1"/>
    <property type="molecule type" value="Genomic_DNA"/>
</dbReference>
<keyword evidence="9" id="KW-0676">Redox-active center</keyword>
<protein>
    <submittedName>
        <fullName evidence="12">Vitamin K epoxide reductase family protein</fullName>
    </submittedName>
</protein>
<keyword evidence="6" id="KW-0560">Oxidoreductase</keyword>
<dbReference type="GO" id="GO:0016491">
    <property type="term" value="F:oxidoreductase activity"/>
    <property type="evidence" value="ECO:0007669"/>
    <property type="project" value="UniProtKB-KW"/>
</dbReference>
<sequence length="182" mass="20283">MALTLYLTVNFWLGGVPLYCAEGSSCDIVQQSRWGTFLGLPTAFWGFWVYATLAFIAFKVRNPERHWKSAWFISALGLGYSVYLTMVSVFVIDAVCFYCLISLSLITVTFGIIVSQRPEGMQKFKLKTWVAETVVVALVFVGGMHLHYSGVFDPAAGPKDPYLVGLAKHLSKKDAVLYGAFW</sequence>
<dbReference type="InterPro" id="IPR038354">
    <property type="entry name" value="VKOR_sf"/>
</dbReference>
<keyword evidence="4" id="KW-0874">Quinone</keyword>
<evidence type="ECO:0000256" key="4">
    <source>
        <dbReference type="ARBA" id="ARBA00022719"/>
    </source>
</evidence>
<dbReference type="InterPro" id="IPR012932">
    <property type="entry name" value="VKOR"/>
</dbReference>
<dbReference type="SMART" id="SM00756">
    <property type="entry name" value="VKc"/>
    <property type="match status" value="1"/>
</dbReference>
<feature type="transmembrane region" description="Helical" evidence="10">
    <location>
        <begin position="95"/>
        <end position="114"/>
    </location>
</feature>
<dbReference type="STRING" id="1122189.SAMN02745165_03537"/>
<organism evidence="12 13">
    <name type="scientific">Malonomonas rubra DSM 5091</name>
    <dbReference type="NCBI Taxonomy" id="1122189"/>
    <lineage>
        <taxon>Bacteria</taxon>
        <taxon>Pseudomonadati</taxon>
        <taxon>Thermodesulfobacteriota</taxon>
        <taxon>Desulfuromonadia</taxon>
        <taxon>Desulfuromonadales</taxon>
        <taxon>Geopsychrobacteraceae</taxon>
        <taxon>Malonomonas</taxon>
    </lineage>
</organism>
<keyword evidence="3 10" id="KW-0812">Transmembrane</keyword>
<evidence type="ECO:0000313" key="12">
    <source>
        <dbReference type="EMBL" id="SHJ91765.1"/>
    </source>
</evidence>
<keyword evidence="13" id="KW-1185">Reference proteome</keyword>
<dbReference type="OrthoDB" id="9784686at2"/>
<comment type="subcellular location">
    <subcellularLocation>
        <location evidence="1">Membrane</location>
        <topology evidence="1">Multi-pass membrane protein</topology>
    </subcellularLocation>
</comment>
<evidence type="ECO:0000313" key="13">
    <source>
        <dbReference type="Proteomes" id="UP000184171"/>
    </source>
</evidence>
<keyword evidence="5 10" id="KW-1133">Transmembrane helix</keyword>
<feature type="transmembrane region" description="Helical" evidence="10">
    <location>
        <begin position="70"/>
        <end position="89"/>
    </location>
</feature>
<evidence type="ECO:0000256" key="7">
    <source>
        <dbReference type="ARBA" id="ARBA00023136"/>
    </source>
</evidence>
<accession>A0A1M6N7N4</accession>
<comment type="similarity">
    <text evidence="2">Belongs to the VKOR family.</text>
</comment>